<dbReference type="Proteomes" id="UP000092565">
    <property type="component" value="Chromosome"/>
</dbReference>
<accession>A0A1B0ZP33</accession>
<sequence>MEADIYAALEPLGHPTLWGGFDDFGPGEAFPRITIQRISNATGYSLKSRADVETARIQVNVYSDDADQVFALARQVSQTLTDYRGGSVIRCKEISRRDGTTPSGGDVIRLQMLDIQVRYRA</sequence>
<reference evidence="1 2" key="1">
    <citation type="submission" date="2016-04" db="EMBL/GenBank/DDBJ databases">
        <authorList>
            <person name="Evans L.H."/>
            <person name="Alamgir A."/>
            <person name="Owens N."/>
            <person name="Weber N.D."/>
            <person name="Virtaneva K."/>
            <person name="Barbian K."/>
            <person name="Babar A."/>
            <person name="Rosenke K."/>
        </authorList>
    </citation>
    <scope>NUCLEOTIDE SEQUENCE [LARGE SCALE GENOMIC DNA]</scope>
    <source>
        <strain evidence="1 2">JL2886</strain>
    </source>
</reference>
<keyword evidence="2" id="KW-1185">Reference proteome</keyword>
<evidence type="ECO:0000313" key="1">
    <source>
        <dbReference type="EMBL" id="ANP35936.1"/>
    </source>
</evidence>
<dbReference type="InterPro" id="IPR021508">
    <property type="entry name" value="Gp17-like"/>
</dbReference>
<name>A0A1B0ZP33_9RHOB</name>
<proteinExistence type="predicted"/>
<evidence type="ECO:0008006" key="3">
    <source>
        <dbReference type="Google" id="ProtNLM"/>
    </source>
</evidence>
<gene>
    <name evidence="1" type="ORF">JL2886_01014</name>
</gene>
<protein>
    <recommendedName>
        <fullName evidence="3">DUF3168 domain-containing protein</fullName>
    </recommendedName>
</protein>
<dbReference type="Pfam" id="PF11367">
    <property type="entry name" value="Tail_completion_gp17"/>
    <property type="match status" value="1"/>
</dbReference>
<organism evidence="1 2">
    <name type="scientific">Phaeobacter gallaeciensis</name>
    <dbReference type="NCBI Taxonomy" id="60890"/>
    <lineage>
        <taxon>Bacteria</taxon>
        <taxon>Pseudomonadati</taxon>
        <taxon>Pseudomonadota</taxon>
        <taxon>Alphaproteobacteria</taxon>
        <taxon>Rhodobacterales</taxon>
        <taxon>Roseobacteraceae</taxon>
        <taxon>Phaeobacter</taxon>
    </lineage>
</organism>
<dbReference type="AlphaFoldDB" id="A0A1B0ZP33"/>
<evidence type="ECO:0000313" key="2">
    <source>
        <dbReference type="Proteomes" id="UP000092565"/>
    </source>
</evidence>
<dbReference type="EMBL" id="CP015124">
    <property type="protein sequence ID" value="ANP35936.1"/>
    <property type="molecule type" value="Genomic_DNA"/>
</dbReference>
<dbReference type="PATRIC" id="fig|60890.4.peg.987"/>